<name>A0A1M6LTH5_9BACE</name>
<dbReference type="Proteomes" id="UP000184192">
    <property type="component" value="Unassembled WGS sequence"/>
</dbReference>
<dbReference type="NCBIfam" id="TIGR01224">
    <property type="entry name" value="hutI"/>
    <property type="match status" value="1"/>
</dbReference>
<evidence type="ECO:0000259" key="8">
    <source>
        <dbReference type="Pfam" id="PF01979"/>
    </source>
</evidence>
<feature type="binding site" evidence="7">
    <location>
        <position position="252"/>
    </location>
    <ligand>
        <name>Fe(3+)</name>
        <dbReference type="ChEBI" id="CHEBI:29034"/>
    </ligand>
</feature>
<keyword evidence="4 7" id="KW-0369">Histidine metabolism</keyword>
<dbReference type="InterPro" id="IPR005920">
    <property type="entry name" value="HutI"/>
</dbReference>
<dbReference type="UniPathway" id="UPA00379">
    <property type="reaction ID" value="UER00551"/>
</dbReference>
<proteinExistence type="inferred from homology"/>
<dbReference type="Pfam" id="PF01979">
    <property type="entry name" value="Amidohydro_1"/>
    <property type="match status" value="1"/>
</dbReference>
<dbReference type="GO" id="GO:0008270">
    <property type="term" value="F:zinc ion binding"/>
    <property type="evidence" value="ECO:0007669"/>
    <property type="project" value="UniProtKB-UniRule"/>
</dbReference>
<dbReference type="GO" id="GO:0005506">
    <property type="term" value="F:iron ion binding"/>
    <property type="evidence" value="ECO:0007669"/>
    <property type="project" value="UniProtKB-UniRule"/>
</dbReference>
<keyword evidence="7" id="KW-0963">Cytoplasm</keyword>
<feature type="binding site" evidence="7">
    <location>
        <position position="326"/>
    </location>
    <ligand>
        <name>Fe(3+)</name>
        <dbReference type="ChEBI" id="CHEBI:29034"/>
    </ligand>
</feature>
<evidence type="ECO:0000313" key="9">
    <source>
        <dbReference type="EMBL" id="SHJ74521.1"/>
    </source>
</evidence>
<dbReference type="eggNOG" id="COG1228">
    <property type="taxonomic scope" value="Bacteria"/>
</dbReference>
<dbReference type="RefSeq" id="WP_073315080.1">
    <property type="nucleotide sequence ID" value="NZ_FQZN01000055.1"/>
</dbReference>
<evidence type="ECO:0000256" key="1">
    <source>
        <dbReference type="ARBA" id="ARBA00012864"/>
    </source>
</evidence>
<feature type="binding site" evidence="7">
    <location>
        <position position="187"/>
    </location>
    <ligand>
        <name>4-imidazolone-5-propanoate</name>
        <dbReference type="ChEBI" id="CHEBI:77893"/>
    </ligand>
</feature>
<accession>A0A1M6LTH5</accession>
<dbReference type="SUPFAM" id="SSF51338">
    <property type="entry name" value="Composite domain of metallo-dependent hydrolases"/>
    <property type="match status" value="1"/>
</dbReference>
<evidence type="ECO:0000256" key="7">
    <source>
        <dbReference type="HAMAP-Rule" id="MF_00372"/>
    </source>
</evidence>
<dbReference type="HAMAP" id="MF_00372">
    <property type="entry name" value="HutI"/>
    <property type="match status" value="1"/>
</dbReference>
<feature type="domain" description="Amidohydrolase-related" evidence="8">
    <location>
        <begin position="230"/>
        <end position="412"/>
    </location>
</feature>
<evidence type="ECO:0000256" key="3">
    <source>
        <dbReference type="ARBA" id="ARBA00022801"/>
    </source>
</evidence>
<comment type="pathway">
    <text evidence="7">Amino-acid degradation; L-histidine degradation into L-glutamate; N-formimidoyl-L-glutamate from L-histidine: step 3/3.</text>
</comment>
<dbReference type="PANTHER" id="PTHR42752">
    <property type="entry name" value="IMIDAZOLONEPROPIONASE"/>
    <property type="match status" value="1"/>
</dbReference>
<sequence length="417" mass="45658">MTENLIIFNARVVTPIGFSARCGKEMGELCIIDNATIEVTDGIISYVGPSRGESRDGYYQRYWHYNARGKCLLPGFVDSHTHFVFGGERAEEFSWRLKGESYMSIMERGGGIVSTVKATRECNFIQLRSKAESFLKQMSAMGVTTVEGKSGYGLDKDTELLQLKVMRSLNNDEHKRVDIVSTFLGAHAVPEEYRGRTDEYIDFIIRDVLPCVAKGELAEFCDVFCEQGVFSVEQSRRLLQAAKEYGLGLKLHADEIVPLGGAELAAELSAVSADHLLHASDEGIRAMRDAGTVATLLPLTAFALKENYARGREMIDAGCAVALATDLNPGSCFSGSIPLTFALACIYMQLTIEEAITALTLNGAAALNRADSIGSIEVGKKGDFVVLNTDNYHFLPYYVGMNCVNTTIKEGVIYPVL</sequence>
<dbReference type="GO" id="GO:0019557">
    <property type="term" value="P:L-histidine catabolic process to glutamate and formate"/>
    <property type="evidence" value="ECO:0007669"/>
    <property type="project" value="UniProtKB-UniPathway"/>
</dbReference>
<dbReference type="GO" id="GO:0005737">
    <property type="term" value="C:cytoplasm"/>
    <property type="evidence" value="ECO:0007669"/>
    <property type="project" value="UniProtKB-SubCell"/>
</dbReference>
<feature type="binding site" evidence="7">
    <location>
        <position position="152"/>
    </location>
    <ligand>
        <name>N-formimidoyl-L-glutamate</name>
        <dbReference type="ChEBI" id="CHEBI:58928"/>
    </ligand>
</feature>
<feature type="binding site" evidence="7">
    <location>
        <position position="80"/>
    </location>
    <ligand>
        <name>Zn(2+)</name>
        <dbReference type="ChEBI" id="CHEBI:29105"/>
    </ligand>
</feature>
<keyword evidence="2 7" id="KW-0479">Metal-binding</keyword>
<dbReference type="GO" id="GO:0019556">
    <property type="term" value="P:L-histidine catabolic process to glutamate and formamide"/>
    <property type="evidence" value="ECO:0007669"/>
    <property type="project" value="UniProtKB-UniRule"/>
</dbReference>
<dbReference type="GO" id="GO:0050480">
    <property type="term" value="F:imidazolonepropionase activity"/>
    <property type="evidence" value="ECO:0007669"/>
    <property type="project" value="UniProtKB-UniRule"/>
</dbReference>
<comment type="catalytic activity">
    <reaction evidence="7">
        <text>4-imidazolone-5-propanoate + H2O = N-formimidoyl-L-glutamate</text>
        <dbReference type="Rhea" id="RHEA:23660"/>
        <dbReference type="ChEBI" id="CHEBI:15377"/>
        <dbReference type="ChEBI" id="CHEBI:58928"/>
        <dbReference type="ChEBI" id="CHEBI:77893"/>
        <dbReference type="EC" id="3.5.2.7"/>
    </reaction>
</comment>
<feature type="binding site" evidence="7">
    <location>
        <position position="252"/>
    </location>
    <ligand>
        <name>Zn(2+)</name>
        <dbReference type="ChEBI" id="CHEBI:29105"/>
    </ligand>
</feature>
<dbReference type="CDD" id="cd01296">
    <property type="entry name" value="Imidazolone-5PH"/>
    <property type="match status" value="1"/>
</dbReference>
<feature type="binding site" evidence="7">
    <location>
        <position position="331"/>
    </location>
    <ligand>
        <name>4-imidazolone-5-propanoate</name>
        <dbReference type="ChEBI" id="CHEBI:77893"/>
    </ligand>
</feature>
<feature type="binding site" evidence="7">
    <location>
        <position position="152"/>
    </location>
    <ligand>
        <name>4-imidazolone-5-propanoate</name>
        <dbReference type="ChEBI" id="CHEBI:77893"/>
    </ligand>
</feature>
<evidence type="ECO:0000313" key="10">
    <source>
        <dbReference type="Proteomes" id="UP000184192"/>
    </source>
</evidence>
<feature type="binding site" evidence="7">
    <location>
        <position position="326"/>
    </location>
    <ligand>
        <name>Zn(2+)</name>
        <dbReference type="ChEBI" id="CHEBI:29105"/>
    </ligand>
</feature>
<dbReference type="SUPFAM" id="SSF51556">
    <property type="entry name" value="Metallo-dependent hydrolases"/>
    <property type="match status" value="1"/>
</dbReference>
<feature type="binding site" evidence="7">
    <location>
        <position position="330"/>
    </location>
    <ligand>
        <name>N-formimidoyl-L-glutamate</name>
        <dbReference type="ChEBI" id="CHEBI:58928"/>
    </ligand>
</feature>
<keyword evidence="3 7" id="KW-0378">Hydrolase</keyword>
<dbReference type="Gene3D" id="3.20.20.140">
    <property type="entry name" value="Metal-dependent hydrolases"/>
    <property type="match status" value="1"/>
</dbReference>
<dbReference type="EMBL" id="FQZN01000055">
    <property type="protein sequence ID" value="SHJ74521.1"/>
    <property type="molecule type" value="Genomic_DNA"/>
</dbReference>
<feature type="binding site" evidence="7">
    <location>
        <position position="80"/>
    </location>
    <ligand>
        <name>Fe(3+)</name>
        <dbReference type="ChEBI" id="CHEBI:29034"/>
    </ligand>
</feature>
<comment type="cofactor">
    <cofactor evidence="7">
        <name>Zn(2+)</name>
        <dbReference type="ChEBI" id="CHEBI:29105"/>
    </cofactor>
    <cofactor evidence="7">
        <name>Fe(3+)</name>
        <dbReference type="ChEBI" id="CHEBI:29034"/>
    </cofactor>
    <text evidence="7">Binds 1 zinc or iron ion per subunit.</text>
</comment>
<dbReference type="GeneID" id="92714793"/>
<keyword evidence="10" id="KW-1185">Reference proteome</keyword>
<dbReference type="FunFam" id="3.20.20.140:FF:000007">
    <property type="entry name" value="Imidazolonepropionase"/>
    <property type="match status" value="1"/>
</dbReference>
<dbReference type="PANTHER" id="PTHR42752:SF1">
    <property type="entry name" value="IMIDAZOLONEPROPIONASE-RELATED"/>
    <property type="match status" value="1"/>
</dbReference>
<evidence type="ECO:0000256" key="5">
    <source>
        <dbReference type="ARBA" id="ARBA00022833"/>
    </source>
</evidence>
<evidence type="ECO:0000256" key="2">
    <source>
        <dbReference type="ARBA" id="ARBA00022723"/>
    </source>
</evidence>
<keyword evidence="6 7" id="KW-0408">Iron</keyword>
<dbReference type="Gene3D" id="2.30.40.10">
    <property type="entry name" value="Urease, subunit C, domain 1"/>
    <property type="match status" value="1"/>
</dbReference>
<dbReference type="EC" id="3.5.2.7" evidence="1 7"/>
<organism evidence="9 10">
    <name type="scientific">Bacteroides stercorirosoris</name>
    <dbReference type="NCBI Taxonomy" id="871324"/>
    <lineage>
        <taxon>Bacteria</taxon>
        <taxon>Pseudomonadati</taxon>
        <taxon>Bacteroidota</taxon>
        <taxon>Bacteroidia</taxon>
        <taxon>Bacteroidales</taxon>
        <taxon>Bacteroidaceae</taxon>
        <taxon>Bacteroides</taxon>
    </lineage>
</organism>
<dbReference type="InterPro" id="IPR011059">
    <property type="entry name" value="Metal-dep_hydrolase_composite"/>
</dbReference>
<feature type="binding site" evidence="7">
    <location>
        <position position="89"/>
    </location>
    <ligand>
        <name>4-imidazolone-5-propanoate</name>
        <dbReference type="ChEBI" id="CHEBI:77893"/>
    </ligand>
</feature>
<feature type="binding site" evidence="7">
    <location>
        <position position="328"/>
    </location>
    <ligand>
        <name>N-formimidoyl-L-glutamate</name>
        <dbReference type="ChEBI" id="CHEBI:58928"/>
    </ligand>
</feature>
<dbReference type="InterPro" id="IPR006680">
    <property type="entry name" value="Amidohydro-rel"/>
</dbReference>
<comment type="subcellular location">
    <subcellularLocation>
        <location evidence="7">Cytoplasm</location>
    </subcellularLocation>
</comment>
<feature type="binding site" evidence="7">
    <location>
        <position position="255"/>
    </location>
    <ligand>
        <name>4-imidazolone-5-propanoate</name>
        <dbReference type="ChEBI" id="CHEBI:77893"/>
    </ligand>
</feature>
<comment type="function">
    <text evidence="7">Catalyzes the hydrolytic cleavage of the carbon-nitrogen bond in imidazolone-5-propanoate to yield N-formimidoyl-L-glutamate. It is the third step in the universal histidine degradation pathway.</text>
</comment>
<protein>
    <recommendedName>
        <fullName evidence="1 7">Imidazolonepropionase</fullName>
        <ecNumber evidence="1 7">3.5.2.7</ecNumber>
    </recommendedName>
    <alternativeName>
        <fullName evidence="7">Imidazolone-5-propionate hydrolase</fullName>
    </alternativeName>
</protein>
<gene>
    <name evidence="7" type="primary">hutI</name>
    <name evidence="9" type="ORF">SAMN05444350_1555</name>
</gene>
<feature type="binding site" evidence="7">
    <location>
        <position position="82"/>
    </location>
    <ligand>
        <name>Fe(3+)</name>
        <dbReference type="ChEBI" id="CHEBI:29034"/>
    </ligand>
</feature>
<reference evidence="10" key="1">
    <citation type="submission" date="2016-11" db="EMBL/GenBank/DDBJ databases">
        <authorList>
            <person name="Varghese N."/>
            <person name="Submissions S."/>
        </authorList>
    </citation>
    <scope>NUCLEOTIDE SEQUENCE [LARGE SCALE GENOMIC DNA]</scope>
    <source>
        <strain evidence="10">DSM 26884</strain>
    </source>
</reference>
<keyword evidence="5 7" id="KW-0862">Zinc</keyword>
<comment type="similarity">
    <text evidence="7">Belongs to the metallo-dependent hydrolases superfamily. HutI family.</text>
</comment>
<feature type="binding site" evidence="7">
    <location>
        <position position="82"/>
    </location>
    <ligand>
        <name>Zn(2+)</name>
        <dbReference type="ChEBI" id="CHEBI:29105"/>
    </ligand>
</feature>
<evidence type="ECO:0000256" key="4">
    <source>
        <dbReference type="ARBA" id="ARBA00022808"/>
    </source>
</evidence>
<dbReference type="InterPro" id="IPR032466">
    <property type="entry name" value="Metal_Hydrolase"/>
</dbReference>
<evidence type="ECO:0000256" key="6">
    <source>
        <dbReference type="ARBA" id="ARBA00023004"/>
    </source>
</evidence>
<dbReference type="AlphaFoldDB" id="A0A1M6LTH5"/>